<feature type="non-terminal residue" evidence="1">
    <location>
        <position position="1"/>
    </location>
</feature>
<comment type="caution">
    <text evidence="1">The sequence shown here is derived from an EMBL/GenBank/DDBJ whole genome shotgun (WGS) entry which is preliminary data.</text>
</comment>
<evidence type="ECO:0000313" key="1">
    <source>
        <dbReference type="EMBL" id="CAG8708171.1"/>
    </source>
</evidence>
<proteinExistence type="predicted"/>
<dbReference type="EMBL" id="CAJVPU010028727">
    <property type="protein sequence ID" value="CAG8708171.1"/>
    <property type="molecule type" value="Genomic_DNA"/>
</dbReference>
<dbReference type="Proteomes" id="UP000789702">
    <property type="component" value="Unassembled WGS sequence"/>
</dbReference>
<protein>
    <submittedName>
        <fullName evidence="1">4657_t:CDS:1</fullName>
    </submittedName>
</protein>
<reference evidence="1" key="1">
    <citation type="submission" date="2021-06" db="EMBL/GenBank/DDBJ databases">
        <authorList>
            <person name="Kallberg Y."/>
            <person name="Tangrot J."/>
            <person name="Rosling A."/>
        </authorList>
    </citation>
    <scope>NUCLEOTIDE SEQUENCE</scope>
    <source>
        <strain evidence="1">IL203A</strain>
    </source>
</reference>
<keyword evidence="2" id="KW-1185">Reference proteome</keyword>
<organism evidence="1 2">
    <name type="scientific">Dentiscutata heterogama</name>
    <dbReference type="NCBI Taxonomy" id="1316150"/>
    <lineage>
        <taxon>Eukaryota</taxon>
        <taxon>Fungi</taxon>
        <taxon>Fungi incertae sedis</taxon>
        <taxon>Mucoromycota</taxon>
        <taxon>Glomeromycotina</taxon>
        <taxon>Glomeromycetes</taxon>
        <taxon>Diversisporales</taxon>
        <taxon>Gigasporaceae</taxon>
        <taxon>Dentiscutata</taxon>
    </lineage>
</organism>
<accession>A0ACA9PGI1</accession>
<gene>
    <name evidence="1" type="ORF">DHETER_LOCUS12110</name>
</gene>
<evidence type="ECO:0000313" key="2">
    <source>
        <dbReference type="Proteomes" id="UP000789702"/>
    </source>
</evidence>
<name>A0ACA9PGI1_9GLOM</name>
<sequence length="128" mass="14767">RKKKTDVHGVVEFEDILNIDTHVTRHIHTNFINWSSDNMLIDSILQTSQSECKTPENIVEWQKGGFGSIYSATWIDGWIIDWNEDDSIFVRSGPKKAIHHIMFSFQGSRGFQCYGITKFPETGNLCWS</sequence>